<evidence type="ECO:0000256" key="2">
    <source>
        <dbReference type="ARBA" id="ARBA00023125"/>
    </source>
</evidence>
<dbReference type="InterPro" id="IPR036390">
    <property type="entry name" value="WH_DNA-bd_sf"/>
</dbReference>
<dbReference type="Gene3D" id="1.10.10.10">
    <property type="entry name" value="Winged helix-like DNA-binding domain superfamily/Winged helix DNA-binding domain"/>
    <property type="match status" value="1"/>
</dbReference>
<keyword evidence="2 6" id="KW-0238">DNA-binding</keyword>
<comment type="caution">
    <text evidence="6">The sequence shown here is derived from an EMBL/GenBank/DDBJ whole genome shotgun (WGS) entry which is preliminary data.</text>
</comment>
<feature type="domain" description="HTH gntR-type" evidence="5">
    <location>
        <begin position="20"/>
        <end position="87"/>
    </location>
</feature>
<evidence type="ECO:0000256" key="1">
    <source>
        <dbReference type="ARBA" id="ARBA00023015"/>
    </source>
</evidence>
<evidence type="ECO:0000256" key="4">
    <source>
        <dbReference type="SAM" id="Coils"/>
    </source>
</evidence>
<sequence>MKKENEETKLQLTGASNVYKSLRDIALETIREAIVSGHFKPGDHLKERDLAKEMGISTTPIKEAFRLLSHEGLVETLPRKGTYVSEMVNTSIEETLMLKSYLEGMSARLAATKVTEEELVKLEEQIILMEQLKDKQQLERYSEENTNFHLQIRRIASNPILYQTLLNVENVDQAFRKRALQHQTEIEQGFIEHKQIFEAIKERNPEQAEERMKKHIMRTAQSVLQKSKGI</sequence>
<keyword evidence="1" id="KW-0805">Transcription regulation</keyword>
<name>A0ABT9VVH0_9BACI</name>
<dbReference type="Gene3D" id="1.20.120.530">
    <property type="entry name" value="GntR ligand-binding domain-like"/>
    <property type="match status" value="1"/>
</dbReference>
<dbReference type="Pfam" id="PF00392">
    <property type="entry name" value="GntR"/>
    <property type="match status" value="1"/>
</dbReference>
<dbReference type="SMART" id="SM00345">
    <property type="entry name" value="HTH_GNTR"/>
    <property type="match status" value="1"/>
</dbReference>
<dbReference type="PANTHER" id="PTHR43537:SF24">
    <property type="entry name" value="GLUCONATE OPERON TRANSCRIPTIONAL REPRESSOR"/>
    <property type="match status" value="1"/>
</dbReference>
<organism evidence="6 7">
    <name type="scientific">Caldalkalibacillus horti</name>
    <dbReference type="NCBI Taxonomy" id="77523"/>
    <lineage>
        <taxon>Bacteria</taxon>
        <taxon>Bacillati</taxon>
        <taxon>Bacillota</taxon>
        <taxon>Bacilli</taxon>
        <taxon>Bacillales</taxon>
        <taxon>Bacillaceae</taxon>
        <taxon>Caldalkalibacillus</taxon>
    </lineage>
</organism>
<dbReference type="SUPFAM" id="SSF46785">
    <property type="entry name" value="Winged helix' DNA-binding domain"/>
    <property type="match status" value="1"/>
</dbReference>
<dbReference type="EMBL" id="JAUSTY010000003">
    <property type="protein sequence ID" value="MDQ0164982.1"/>
    <property type="molecule type" value="Genomic_DNA"/>
</dbReference>
<dbReference type="SMART" id="SM00895">
    <property type="entry name" value="FCD"/>
    <property type="match status" value="1"/>
</dbReference>
<dbReference type="InterPro" id="IPR000524">
    <property type="entry name" value="Tscrpt_reg_HTH_GntR"/>
</dbReference>
<dbReference type="GO" id="GO:0003677">
    <property type="term" value="F:DNA binding"/>
    <property type="evidence" value="ECO:0007669"/>
    <property type="project" value="UniProtKB-KW"/>
</dbReference>
<reference evidence="6 7" key="1">
    <citation type="submission" date="2023-07" db="EMBL/GenBank/DDBJ databases">
        <title>Genomic Encyclopedia of Type Strains, Phase IV (KMG-IV): sequencing the most valuable type-strain genomes for metagenomic binning, comparative biology and taxonomic classification.</title>
        <authorList>
            <person name="Goeker M."/>
        </authorList>
    </citation>
    <scope>NUCLEOTIDE SEQUENCE [LARGE SCALE GENOMIC DNA]</scope>
    <source>
        <strain evidence="6 7">DSM 12751</strain>
    </source>
</reference>
<dbReference type="InterPro" id="IPR008920">
    <property type="entry name" value="TF_FadR/GntR_C"/>
</dbReference>
<evidence type="ECO:0000256" key="3">
    <source>
        <dbReference type="ARBA" id="ARBA00023163"/>
    </source>
</evidence>
<keyword evidence="7" id="KW-1185">Reference proteome</keyword>
<dbReference type="SUPFAM" id="SSF48008">
    <property type="entry name" value="GntR ligand-binding domain-like"/>
    <property type="match status" value="1"/>
</dbReference>
<dbReference type="CDD" id="cd07377">
    <property type="entry name" value="WHTH_GntR"/>
    <property type="match status" value="1"/>
</dbReference>
<dbReference type="Proteomes" id="UP001235840">
    <property type="component" value="Unassembled WGS sequence"/>
</dbReference>
<dbReference type="PANTHER" id="PTHR43537">
    <property type="entry name" value="TRANSCRIPTIONAL REGULATOR, GNTR FAMILY"/>
    <property type="match status" value="1"/>
</dbReference>
<protein>
    <submittedName>
        <fullName evidence="6">DNA-binding GntR family transcriptional regulator</fullName>
    </submittedName>
</protein>
<keyword evidence="3" id="KW-0804">Transcription</keyword>
<dbReference type="RefSeq" id="WP_307391409.1">
    <property type="nucleotide sequence ID" value="NZ_BAAADK010000010.1"/>
</dbReference>
<dbReference type="InterPro" id="IPR011711">
    <property type="entry name" value="GntR_C"/>
</dbReference>
<keyword evidence="4" id="KW-0175">Coiled coil</keyword>
<accession>A0ABT9VVH0</accession>
<dbReference type="Pfam" id="PF07729">
    <property type="entry name" value="FCD"/>
    <property type="match status" value="1"/>
</dbReference>
<evidence type="ECO:0000259" key="5">
    <source>
        <dbReference type="PROSITE" id="PS50949"/>
    </source>
</evidence>
<evidence type="ECO:0000313" key="6">
    <source>
        <dbReference type="EMBL" id="MDQ0164982.1"/>
    </source>
</evidence>
<gene>
    <name evidence="6" type="ORF">J2S11_000882</name>
</gene>
<dbReference type="InterPro" id="IPR036388">
    <property type="entry name" value="WH-like_DNA-bd_sf"/>
</dbReference>
<feature type="coiled-coil region" evidence="4">
    <location>
        <begin position="112"/>
        <end position="139"/>
    </location>
</feature>
<dbReference type="PROSITE" id="PS50949">
    <property type="entry name" value="HTH_GNTR"/>
    <property type="match status" value="1"/>
</dbReference>
<evidence type="ECO:0000313" key="7">
    <source>
        <dbReference type="Proteomes" id="UP001235840"/>
    </source>
</evidence>
<proteinExistence type="predicted"/>